<evidence type="ECO:0000256" key="2">
    <source>
        <dbReference type="ARBA" id="ARBA00022723"/>
    </source>
</evidence>
<dbReference type="InterPro" id="IPR001723">
    <property type="entry name" value="Nuclear_hrmn_rcpt"/>
</dbReference>
<dbReference type="FunFam" id="3.30.50.10:FF:000006">
    <property type="entry name" value="Nuclear receptor subfamily 5 group A member"/>
    <property type="match status" value="1"/>
</dbReference>
<dbReference type="SMART" id="SM00399">
    <property type="entry name" value="ZnF_C4"/>
    <property type="match status" value="1"/>
</dbReference>
<protein>
    <submittedName>
        <fullName evidence="13">ER-beta</fullName>
    </submittedName>
</protein>
<dbReference type="PROSITE" id="PS51843">
    <property type="entry name" value="NR_LBD"/>
    <property type="match status" value="1"/>
</dbReference>
<evidence type="ECO:0000259" key="11">
    <source>
        <dbReference type="PROSITE" id="PS51030"/>
    </source>
</evidence>
<evidence type="ECO:0000256" key="8">
    <source>
        <dbReference type="ARBA" id="ARBA00023170"/>
    </source>
</evidence>
<evidence type="ECO:0000256" key="10">
    <source>
        <dbReference type="RuleBase" id="RU004334"/>
    </source>
</evidence>
<dbReference type="SUPFAM" id="SSF48508">
    <property type="entry name" value="Nuclear receptor ligand-binding domain"/>
    <property type="match status" value="1"/>
</dbReference>
<dbReference type="SUPFAM" id="SSF57716">
    <property type="entry name" value="Glucocorticoid receptor-like (DNA-binding domain)"/>
    <property type="match status" value="1"/>
</dbReference>
<name>A0A177BBN5_9BILA</name>
<feature type="domain" description="NR LBD" evidence="12">
    <location>
        <begin position="212"/>
        <end position="441"/>
    </location>
</feature>
<dbReference type="InterPro" id="IPR050200">
    <property type="entry name" value="Nuclear_hormone_rcpt_NR3"/>
</dbReference>
<proteinExistence type="inferred from homology"/>
<evidence type="ECO:0000256" key="4">
    <source>
        <dbReference type="ARBA" id="ARBA00022833"/>
    </source>
</evidence>
<evidence type="ECO:0000256" key="7">
    <source>
        <dbReference type="ARBA" id="ARBA00023163"/>
    </source>
</evidence>
<evidence type="ECO:0000256" key="1">
    <source>
        <dbReference type="ARBA" id="ARBA00004123"/>
    </source>
</evidence>
<keyword evidence="3 10" id="KW-0863">Zinc-finger</keyword>
<dbReference type="PROSITE" id="PS51030">
    <property type="entry name" value="NUCLEAR_REC_DBD_2"/>
    <property type="match status" value="1"/>
</dbReference>
<organism evidence="13 14">
    <name type="scientific">Intoshia linei</name>
    <dbReference type="NCBI Taxonomy" id="1819745"/>
    <lineage>
        <taxon>Eukaryota</taxon>
        <taxon>Metazoa</taxon>
        <taxon>Spiralia</taxon>
        <taxon>Lophotrochozoa</taxon>
        <taxon>Mesozoa</taxon>
        <taxon>Orthonectida</taxon>
        <taxon>Rhopaluridae</taxon>
        <taxon>Intoshia</taxon>
    </lineage>
</organism>
<dbReference type="PRINTS" id="PR00398">
    <property type="entry name" value="STRDHORMONER"/>
</dbReference>
<feature type="domain" description="Nuclear receptor" evidence="11">
    <location>
        <begin position="60"/>
        <end position="135"/>
    </location>
</feature>
<evidence type="ECO:0000256" key="9">
    <source>
        <dbReference type="ARBA" id="ARBA00023242"/>
    </source>
</evidence>
<dbReference type="Pfam" id="PF00105">
    <property type="entry name" value="zf-C4"/>
    <property type="match status" value="1"/>
</dbReference>
<keyword evidence="4 10" id="KW-0862">Zinc</keyword>
<dbReference type="GO" id="GO:0003700">
    <property type="term" value="F:DNA-binding transcription factor activity"/>
    <property type="evidence" value="ECO:0007669"/>
    <property type="project" value="InterPro"/>
</dbReference>
<keyword evidence="14" id="KW-1185">Reference proteome</keyword>
<evidence type="ECO:0000313" key="14">
    <source>
        <dbReference type="Proteomes" id="UP000078046"/>
    </source>
</evidence>
<dbReference type="Gene3D" id="1.10.565.10">
    <property type="entry name" value="Retinoid X Receptor"/>
    <property type="match status" value="1"/>
</dbReference>
<comment type="subcellular location">
    <subcellularLocation>
        <location evidence="1 10">Nucleus</location>
    </subcellularLocation>
</comment>
<dbReference type="Pfam" id="PF00104">
    <property type="entry name" value="Hormone_recep"/>
    <property type="match status" value="1"/>
</dbReference>
<dbReference type="InterPro" id="IPR013088">
    <property type="entry name" value="Znf_NHR/GATA"/>
</dbReference>
<dbReference type="PRINTS" id="PR00047">
    <property type="entry name" value="STROIDFINGER"/>
</dbReference>
<dbReference type="AlphaFoldDB" id="A0A177BBN5"/>
<dbReference type="PROSITE" id="PS00031">
    <property type="entry name" value="NUCLEAR_REC_DBD_1"/>
    <property type="match status" value="1"/>
</dbReference>
<dbReference type="InterPro" id="IPR001628">
    <property type="entry name" value="Znf_hrmn_rcpt"/>
</dbReference>
<dbReference type="SMART" id="SM00430">
    <property type="entry name" value="HOLI"/>
    <property type="match status" value="1"/>
</dbReference>
<evidence type="ECO:0000313" key="13">
    <source>
        <dbReference type="EMBL" id="OAF71737.1"/>
    </source>
</evidence>
<evidence type="ECO:0000256" key="6">
    <source>
        <dbReference type="ARBA" id="ARBA00023125"/>
    </source>
</evidence>
<comment type="similarity">
    <text evidence="10">Belongs to the nuclear hormone receptor family.</text>
</comment>
<dbReference type="PANTHER" id="PTHR48092">
    <property type="entry name" value="KNIRPS-RELATED PROTEIN-RELATED"/>
    <property type="match status" value="1"/>
</dbReference>
<dbReference type="Proteomes" id="UP000078046">
    <property type="component" value="Unassembled WGS sequence"/>
</dbReference>
<keyword evidence="6 10" id="KW-0238">DNA-binding</keyword>
<sequence>MQLNTPNLSTDIYTIQNKKRLNSQTRNCERIMSKSNEFSNDVNLNITSDLKKIEKKKNDDKLCLVCGDVSSGYHYGVSSCEACKAFFKRTIQGNILYTCVVNNGCEVTKYRRKHCQSCRFQKCLDTGMLKEGVRLDRVRGGRQKYKRNKTECEIPKMDTKKRVQGEQKINTIKKNEKKKLSLPDDSIQYKSPIKEINKDQEQIEDYFLKIELKDSCIDKLIEIEPKSLYAMSDLNQMNDGAEKFILTLSDITDRELANIIDWAKQVPGFQMLSTHTKIQSIQENWLDILNWNLVFRTIPYKGELVYANDFKCSEIQVELYKRPIELDSLCRELCIRLTALRLSFEEHILIRAFLLFNINIYSAENQKEIETVQKIRLNIQNELLSISKPSTNQYMRIMDLFNSSMSMLGQIRILCKQFWLKIYHDDHIKLQKLLCEMLSCYIT</sequence>
<keyword evidence="9 10" id="KW-0539">Nucleus</keyword>
<evidence type="ECO:0000256" key="5">
    <source>
        <dbReference type="ARBA" id="ARBA00023015"/>
    </source>
</evidence>
<reference evidence="13 14" key="1">
    <citation type="submission" date="2016-04" db="EMBL/GenBank/DDBJ databases">
        <title>The genome of Intoshia linei affirms orthonectids as highly simplified spiralians.</title>
        <authorList>
            <person name="Mikhailov K.V."/>
            <person name="Slusarev G.S."/>
            <person name="Nikitin M.A."/>
            <person name="Logacheva M.D."/>
            <person name="Penin A."/>
            <person name="Aleoshin V."/>
            <person name="Panchin Y.V."/>
        </authorList>
    </citation>
    <scope>NUCLEOTIDE SEQUENCE [LARGE SCALE GENOMIC DNA]</scope>
    <source>
        <strain evidence="13">Intl2013</strain>
        <tissue evidence="13">Whole animal</tissue>
    </source>
</reference>
<dbReference type="EMBL" id="LWCA01000027">
    <property type="protein sequence ID" value="OAF71737.1"/>
    <property type="molecule type" value="Genomic_DNA"/>
</dbReference>
<dbReference type="GO" id="GO:0043565">
    <property type="term" value="F:sequence-specific DNA binding"/>
    <property type="evidence" value="ECO:0007669"/>
    <property type="project" value="InterPro"/>
</dbReference>
<dbReference type="GO" id="GO:0005634">
    <property type="term" value="C:nucleus"/>
    <property type="evidence" value="ECO:0007669"/>
    <property type="project" value="UniProtKB-SubCell"/>
</dbReference>
<dbReference type="GO" id="GO:0008270">
    <property type="term" value="F:zinc ion binding"/>
    <property type="evidence" value="ECO:0007669"/>
    <property type="project" value="UniProtKB-KW"/>
</dbReference>
<keyword evidence="2 10" id="KW-0479">Metal-binding</keyword>
<evidence type="ECO:0000259" key="12">
    <source>
        <dbReference type="PROSITE" id="PS51843"/>
    </source>
</evidence>
<dbReference type="InterPro" id="IPR035500">
    <property type="entry name" value="NHR-like_dom_sf"/>
</dbReference>
<evidence type="ECO:0000256" key="3">
    <source>
        <dbReference type="ARBA" id="ARBA00022771"/>
    </source>
</evidence>
<dbReference type="InterPro" id="IPR000536">
    <property type="entry name" value="Nucl_hrmn_rcpt_lig-bd"/>
</dbReference>
<dbReference type="Gene3D" id="3.30.50.10">
    <property type="entry name" value="Erythroid Transcription Factor GATA-1, subunit A"/>
    <property type="match status" value="1"/>
</dbReference>
<keyword evidence="5 10" id="KW-0805">Transcription regulation</keyword>
<gene>
    <name evidence="13" type="ORF">A3Q56_00486</name>
</gene>
<comment type="caution">
    <text evidence="13">The sequence shown here is derived from an EMBL/GenBank/DDBJ whole genome shotgun (WGS) entry which is preliminary data.</text>
</comment>
<keyword evidence="7 10" id="KW-0804">Transcription</keyword>
<accession>A0A177BBN5</accession>
<dbReference type="OrthoDB" id="5799427at2759"/>
<keyword evidence="8 10" id="KW-0675">Receptor</keyword>